<dbReference type="EMBL" id="FLTX01000003">
    <property type="protein sequence ID" value="SBV49458.1"/>
    <property type="molecule type" value="Genomic_DNA"/>
</dbReference>
<dbReference type="Proteomes" id="UP000092503">
    <property type="component" value="Unassembled WGS sequence"/>
</dbReference>
<name>A0A1C3NGH0_9XANT</name>
<accession>A0A1C3NGH0</accession>
<sequence>MTCRGQCPLRPSSPCLCSALSDDPVCAPGTLPSRNLDPLEQVREVLLLPLVDACVDVQDALAEALFWLAAHAGAAQNDFMEAIQTLRQ</sequence>
<proteinExistence type="predicted"/>
<evidence type="ECO:0000313" key="1">
    <source>
        <dbReference type="EMBL" id="SBV49458.1"/>
    </source>
</evidence>
<protein>
    <submittedName>
        <fullName evidence="1">Uncharacterized protein</fullName>
    </submittedName>
</protein>
<dbReference type="AlphaFoldDB" id="A0A1C3NGH0"/>
<organism evidence="1 2">
    <name type="scientific">Xanthomonas bromi</name>
    <dbReference type="NCBI Taxonomy" id="56449"/>
    <lineage>
        <taxon>Bacteria</taxon>
        <taxon>Pseudomonadati</taxon>
        <taxon>Pseudomonadota</taxon>
        <taxon>Gammaproteobacteria</taxon>
        <taxon>Lysobacterales</taxon>
        <taxon>Lysobacteraceae</taxon>
        <taxon>Xanthomonas</taxon>
    </lineage>
</organism>
<dbReference type="STRING" id="56449.XBLMG947_0230"/>
<evidence type="ECO:0000313" key="2">
    <source>
        <dbReference type="Proteomes" id="UP000092503"/>
    </source>
</evidence>
<gene>
    <name evidence="1" type="ORF">XBLMG947_0230</name>
</gene>
<reference evidence="1 2" key="1">
    <citation type="submission" date="2016-06" db="EMBL/GenBank/DDBJ databases">
        <authorList>
            <person name="Kjaerup R.B."/>
            <person name="Dalgaard T.S."/>
            <person name="Juul-Madsen H.R."/>
        </authorList>
    </citation>
    <scope>NUCLEOTIDE SEQUENCE [LARGE SCALE GENOMIC DNA]</scope>
    <source>
        <strain evidence="1">LMG947</strain>
    </source>
</reference>